<feature type="compositionally biased region" description="Basic and acidic residues" evidence="1">
    <location>
        <begin position="117"/>
        <end position="126"/>
    </location>
</feature>
<reference evidence="2 3" key="1">
    <citation type="journal article" date="2018" name="Sci. Rep.">
        <title>Genomic signatures of local adaptation to the degree of environmental predictability in rotifers.</title>
        <authorList>
            <person name="Franch-Gras L."/>
            <person name="Hahn C."/>
            <person name="Garcia-Roger E.M."/>
            <person name="Carmona M.J."/>
            <person name="Serra M."/>
            <person name="Gomez A."/>
        </authorList>
    </citation>
    <scope>NUCLEOTIDE SEQUENCE [LARGE SCALE GENOMIC DNA]</scope>
    <source>
        <strain evidence="2">HYR1</strain>
    </source>
</reference>
<evidence type="ECO:0000256" key="1">
    <source>
        <dbReference type="SAM" id="MobiDB-lite"/>
    </source>
</evidence>
<feature type="compositionally biased region" description="Low complexity" evidence="1">
    <location>
        <begin position="127"/>
        <end position="145"/>
    </location>
</feature>
<accession>A0A3M7Q1B3</accession>
<gene>
    <name evidence="2" type="ORF">BpHYR1_011739</name>
</gene>
<name>A0A3M7Q1B3_BRAPC</name>
<evidence type="ECO:0000313" key="2">
    <source>
        <dbReference type="EMBL" id="RNA04728.1"/>
    </source>
</evidence>
<dbReference type="OrthoDB" id="10168045at2759"/>
<feature type="non-terminal residue" evidence="2">
    <location>
        <position position="1"/>
    </location>
</feature>
<protein>
    <submittedName>
        <fullName evidence="2">Uncharacterized protein</fullName>
    </submittedName>
</protein>
<feature type="region of interest" description="Disordered" evidence="1">
    <location>
        <begin position="117"/>
        <end position="211"/>
    </location>
</feature>
<comment type="caution">
    <text evidence="2">The sequence shown here is derived from an EMBL/GenBank/DDBJ whole genome shotgun (WGS) entry which is preliminary data.</text>
</comment>
<feature type="compositionally biased region" description="Basic residues" evidence="1">
    <location>
        <begin position="146"/>
        <end position="160"/>
    </location>
</feature>
<proteinExistence type="predicted"/>
<sequence length="211" mass="24046">NGEVDVLADPVETFGKKLPIVAKEYMKELKQSMENSFIVAARNRDLVLCDHPELKRGLSSGIARKYYGPFEIVGKNRNSVDYLIKRCNSKKSRIKQIHISRLKTFYHPKVELKIDAGQETKTKVKTENNPNQNKENNSTENSTKKINSKNKKARSKSTKNNKKDSSDEEFIPKNQTVNQPIKKTYQTRSQKKVLSSDSESTTSDNKPLSVL</sequence>
<dbReference type="Proteomes" id="UP000276133">
    <property type="component" value="Unassembled WGS sequence"/>
</dbReference>
<dbReference type="AlphaFoldDB" id="A0A3M7Q1B3"/>
<dbReference type="EMBL" id="REGN01007990">
    <property type="protein sequence ID" value="RNA04728.1"/>
    <property type="molecule type" value="Genomic_DNA"/>
</dbReference>
<keyword evidence="3" id="KW-1185">Reference proteome</keyword>
<feature type="compositionally biased region" description="Polar residues" evidence="1">
    <location>
        <begin position="173"/>
        <end position="211"/>
    </location>
</feature>
<evidence type="ECO:0000313" key="3">
    <source>
        <dbReference type="Proteomes" id="UP000276133"/>
    </source>
</evidence>
<organism evidence="2 3">
    <name type="scientific">Brachionus plicatilis</name>
    <name type="common">Marine rotifer</name>
    <name type="synonym">Brachionus muelleri</name>
    <dbReference type="NCBI Taxonomy" id="10195"/>
    <lineage>
        <taxon>Eukaryota</taxon>
        <taxon>Metazoa</taxon>
        <taxon>Spiralia</taxon>
        <taxon>Gnathifera</taxon>
        <taxon>Rotifera</taxon>
        <taxon>Eurotatoria</taxon>
        <taxon>Monogononta</taxon>
        <taxon>Pseudotrocha</taxon>
        <taxon>Ploima</taxon>
        <taxon>Brachionidae</taxon>
        <taxon>Brachionus</taxon>
    </lineage>
</organism>